<protein>
    <submittedName>
        <fullName evidence="7">Transmembrane component YkoC of energizing module of thiamin-regulated ECF transporter for HydroxyMethylPyrimidine</fullName>
    </submittedName>
</protein>
<evidence type="ECO:0000256" key="2">
    <source>
        <dbReference type="ARBA" id="ARBA00022475"/>
    </source>
</evidence>
<dbReference type="STRING" id="1255658.FM114_01185"/>
<evidence type="ECO:0000256" key="6">
    <source>
        <dbReference type="SAM" id="Phobius"/>
    </source>
</evidence>
<evidence type="ECO:0000313" key="7">
    <source>
        <dbReference type="EMBL" id="SJN17789.1"/>
    </source>
</evidence>
<sequence length="255" mass="27323">MSRPRTLLERLNPATLLLLAVILSVPLVVTLDWVSASVALALEVVALVACRVSLRRILRRLAPLLLIAPLGAISMLLYGQTSGRIWWHWGPVVVSDGSISLAVALFIRIFALALPAVMLFADIDATRMADGLAQVVRLPARFVLGSLAGFRMLALFTSDWRVLGQARRARGLGDDGRLRRWALMSFSLLVLALRRGGRLATAMEAKGFGAPVERTWARPSRVGAADALAVLVCLAIAAASLAAAAHFGTLMTVLS</sequence>
<keyword evidence="5 6" id="KW-0472">Membrane</keyword>
<feature type="transmembrane region" description="Helical" evidence="6">
    <location>
        <begin position="61"/>
        <end position="79"/>
    </location>
</feature>
<evidence type="ECO:0000256" key="3">
    <source>
        <dbReference type="ARBA" id="ARBA00022692"/>
    </source>
</evidence>
<evidence type="ECO:0000256" key="4">
    <source>
        <dbReference type="ARBA" id="ARBA00022989"/>
    </source>
</evidence>
<dbReference type="EMBL" id="FUKQ01000006">
    <property type="protein sequence ID" value="SJN17789.1"/>
    <property type="molecule type" value="Genomic_DNA"/>
</dbReference>
<organism evidence="7 8">
    <name type="scientific">Luteococcus japonicus LSP_Lj1</name>
    <dbReference type="NCBI Taxonomy" id="1255658"/>
    <lineage>
        <taxon>Bacteria</taxon>
        <taxon>Bacillati</taxon>
        <taxon>Actinomycetota</taxon>
        <taxon>Actinomycetes</taxon>
        <taxon>Propionibacteriales</taxon>
        <taxon>Propionibacteriaceae</taxon>
        <taxon>Luteococcus</taxon>
    </lineage>
</organism>
<dbReference type="PANTHER" id="PTHR34857:SF2">
    <property type="entry name" value="SLL0384 PROTEIN"/>
    <property type="match status" value="1"/>
</dbReference>
<dbReference type="Pfam" id="PF02361">
    <property type="entry name" value="CbiQ"/>
    <property type="match status" value="1"/>
</dbReference>
<dbReference type="Proteomes" id="UP000188342">
    <property type="component" value="Unassembled WGS sequence"/>
</dbReference>
<evidence type="ECO:0000256" key="5">
    <source>
        <dbReference type="ARBA" id="ARBA00023136"/>
    </source>
</evidence>
<feature type="transmembrane region" description="Helical" evidence="6">
    <location>
        <begin position="99"/>
        <end position="121"/>
    </location>
</feature>
<feature type="transmembrane region" description="Helical" evidence="6">
    <location>
        <begin position="227"/>
        <end position="247"/>
    </location>
</feature>
<dbReference type="RefSeq" id="WP_094763372.1">
    <property type="nucleotide sequence ID" value="NZ_FUKQ01000006.1"/>
</dbReference>
<dbReference type="PANTHER" id="PTHR34857">
    <property type="entry name" value="SLL0384 PROTEIN"/>
    <property type="match status" value="1"/>
</dbReference>
<reference evidence="7 8" key="1">
    <citation type="submission" date="2017-02" db="EMBL/GenBank/DDBJ databases">
        <authorList>
            <person name="Peterson S.W."/>
        </authorList>
    </citation>
    <scope>NUCLEOTIDE SEQUENCE [LARGE SCALE GENOMIC DNA]</scope>
    <source>
        <strain evidence="7 8">LSP_Lj1</strain>
    </source>
</reference>
<proteinExistence type="predicted"/>
<dbReference type="InterPro" id="IPR003339">
    <property type="entry name" value="ABC/ECF_trnsptr_transmembrane"/>
</dbReference>
<evidence type="ECO:0000313" key="8">
    <source>
        <dbReference type="Proteomes" id="UP000188342"/>
    </source>
</evidence>
<keyword evidence="3 6" id="KW-0812">Transmembrane</keyword>
<dbReference type="OrthoDB" id="6400at2"/>
<keyword evidence="8" id="KW-1185">Reference proteome</keyword>
<gene>
    <name evidence="7" type="ORF">FM114_01185</name>
</gene>
<keyword evidence="2" id="KW-1003">Cell membrane</keyword>
<name>A0A1R4IDG3_9ACTN</name>
<dbReference type="GO" id="GO:0005886">
    <property type="term" value="C:plasma membrane"/>
    <property type="evidence" value="ECO:0007669"/>
    <property type="project" value="UniProtKB-ARBA"/>
</dbReference>
<dbReference type="CDD" id="cd16914">
    <property type="entry name" value="EcfT"/>
    <property type="match status" value="1"/>
</dbReference>
<dbReference type="AlphaFoldDB" id="A0A1R4IDG3"/>
<dbReference type="InterPro" id="IPR051611">
    <property type="entry name" value="ECF_transporter_component"/>
</dbReference>
<keyword evidence="4 6" id="KW-1133">Transmembrane helix</keyword>
<comment type="subcellular location">
    <subcellularLocation>
        <location evidence="1">Membrane</location>
        <topology evidence="1">Multi-pass membrane protein</topology>
    </subcellularLocation>
</comment>
<feature type="transmembrane region" description="Helical" evidence="6">
    <location>
        <begin position="12"/>
        <end position="29"/>
    </location>
</feature>
<feature type="transmembrane region" description="Helical" evidence="6">
    <location>
        <begin position="35"/>
        <end position="54"/>
    </location>
</feature>
<accession>A0A1R4IDG3</accession>
<evidence type="ECO:0000256" key="1">
    <source>
        <dbReference type="ARBA" id="ARBA00004141"/>
    </source>
</evidence>